<dbReference type="InterPro" id="IPR025110">
    <property type="entry name" value="AMP-bd_C"/>
</dbReference>
<evidence type="ECO:0000313" key="11">
    <source>
        <dbReference type="Proteomes" id="UP000737018"/>
    </source>
</evidence>
<keyword evidence="11" id="KW-1185">Reference proteome</keyword>
<dbReference type="Gene3D" id="3.30.300.30">
    <property type="match status" value="1"/>
</dbReference>
<dbReference type="EMBL" id="JRKL02000872">
    <property type="protein sequence ID" value="KAF3967641.1"/>
    <property type="molecule type" value="Genomic_DNA"/>
</dbReference>
<evidence type="ECO:0008006" key="12">
    <source>
        <dbReference type="Google" id="ProtNLM"/>
    </source>
</evidence>
<evidence type="ECO:0000259" key="8">
    <source>
        <dbReference type="Pfam" id="PF00501"/>
    </source>
</evidence>
<dbReference type="FunFam" id="3.30.300.30:FF:000008">
    <property type="entry name" value="2,3-dihydroxybenzoate-AMP ligase"/>
    <property type="match status" value="1"/>
</dbReference>
<sequence length="386" mass="42695">MLILIPESDQSSSNLSNTISISKNLEYESLLLTGRLDFEVRWPNDEWDPISLNYTSGTTSSPKGVIYSHRGAYLNSLAVALFNEMSSMPVYLWCVPMFHCNGWCITWAVAAQGGTNVCQRNVTARGIFENISQHKVTHLGGAPTVLNMIINAAASERRTLPEKVAVMTVCSWKPEWNSLPLDTQAKLKARQGVHHLGLEEIDIKDPVTMKSVPPDAKTMGEVMFRGNIVMNGYLKNLKATQDAFNGGWFRSGDLGVKHSDGYIELKDRSKDIIISGGENISTIEVEAALFSHPAILEAAVVGRPDDYWGETPCAFVKLKNGCNASAEEIIKFCRDRLPHYMAPRTVVFEDDLPKTSTGKTQKFVLREKAKAMGSLPKKSISRLSVI</sequence>
<dbReference type="Pfam" id="PF13193">
    <property type="entry name" value="AMP-binding_C"/>
    <property type="match status" value="1"/>
</dbReference>
<dbReference type="GO" id="GO:0031956">
    <property type="term" value="F:medium-chain fatty acid-CoA ligase activity"/>
    <property type="evidence" value="ECO:0007669"/>
    <property type="project" value="UniProtKB-ARBA"/>
</dbReference>
<name>A0A8J4R7I8_9ROSI</name>
<keyword evidence="3" id="KW-0436">Ligase</keyword>
<evidence type="ECO:0000256" key="1">
    <source>
        <dbReference type="ARBA" id="ARBA00004514"/>
    </source>
</evidence>
<gene>
    <name evidence="10" type="ORF">CMV_008378</name>
</gene>
<comment type="caution">
    <text evidence="10">The sequence shown here is derived from an EMBL/GenBank/DDBJ whole genome shotgun (WGS) entry which is preliminary data.</text>
</comment>
<accession>A0A8J4R7I8</accession>
<dbReference type="GO" id="GO:0006631">
    <property type="term" value="P:fatty acid metabolic process"/>
    <property type="evidence" value="ECO:0007669"/>
    <property type="project" value="UniProtKB-KW"/>
</dbReference>
<dbReference type="Gene3D" id="3.40.50.12780">
    <property type="entry name" value="N-terminal domain of ligase-like"/>
    <property type="match status" value="1"/>
</dbReference>
<proteinExistence type="inferred from homology"/>
<evidence type="ECO:0000259" key="9">
    <source>
        <dbReference type="Pfam" id="PF13193"/>
    </source>
</evidence>
<dbReference type="GO" id="GO:0005524">
    <property type="term" value="F:ATP binding"/>
    <property type="evidence" value="ECO:0007669"/>
    <property type="project" value="UniProtKB-KW"/>
</dbReference>
<evidence type="ECO:0000256" key="5">
    <source>
        <dbReference type="ARBA" id="ARBA00022832"/>
    </source>
</evidence>
<comment type="subcellular location">
    <subcellularLocation>
        <location evidence="1">Cytoplasm</location>
        <location evidence="1">Cytosol</location>
    </subcellularLocation>
</comment>
<dbReference type="AlphaFoldDB" id="A0A8J4R7I8"/>
<dbReference type="PANTHER" id="PTHR43859:SF4">
    <property type="entry name" value="BUTANOATE--COA LIGASE AAE1-RELATED"/>
    <property type="match status" value="1"/>
</dbReference>
<evidence type="ECO:0000256" key="2">
    <source>
        <dbReference type="ARBA" id="ARBA00006432"/>
    </source>
</evidence>
<dbReference type="InterPro" id="IPR000873">
    <property type="entry name" value="AMP-dep_synth/lig_dom"/>
</dbReference>
<evidence type="ECO:0000256" key="7">
    <source>
        <dbReference type="ARBA" id="ARBA00023098"/>
    </source>
</evidence>
<organism evidence="10 11">
    <name type="scientific">Castanea mollissima</name>
    <name type="common">Chinese chestnut</name>
    <dbReference type="NCBI Taxonomy" id="60419"/>
    <lineage>
        <taxon>Eukaryota</taxon>
        <taxon>Viridiplantae</taxon>
        <taxon>Streptophyta</taxon>
        <taxon>Embryophyta</taxon>
        <taxon>Tracheophyta</taxon>
        <taxon>Spermatophyta</taxon>
        <taxon>Magnoliopsida</taxon>
        <taxon>eudicotyledons</taxon>
        <taxon>Gunneridae</taxon>
        <taxon>Pentapetalae</taxon>
        <taxon>rosids</taxon>
        <taxon>fabids</taxon>
        <taxon>Fagales</taxon>
        <taxon>Fagaceae</taxon>
        <taxon>Castanea</taxon>
    </lineage>
</organism>
<protein>
    <recommendedName>
        <fullName evidence="12">4-coumarate--CoA ligase</fullName>
    </recommendedName>
</protein>
<dbReference type="Proteomes" id="UP000737018">
    <property type="component" value="Unassembled WGS sequence"/>
</dbReference>
<dbReference type="OrthoDB" id="10253115at2759"/>
<dbReference type="InterPro" id="IPR042099">
    <property type="entry name" value="ANL_N_sf"/>
</dbReference>
<dbReference type="Pfam" id="PF00501">
    <property type="entry name" value="AMP-binding"/>
    <property type="match status" value="1"/>
</dbReference>
<evidence type="ECO:0000256" key="6">
    <source>
        <dbReference type="ARBA" id="ARBA00022840"/>
    </source>
</evidence>
<keyword evidence="4" id="KW-0547">Nucleotide-binding</keyword>
<evidence type="ECO:0000256" key="3">
    <source>
        <dbReference type="ARBA" id="ARBA00022598"/>
    </source>
</evidence>
<dbReference type="PROSITE" id="PS00455">
    <property type="entry name" value="AMP_BINDING"/>
    <property type="match status" value="1"/>
</dbReference>
<evidence type="ECO:0000313" key="10">
    <source>
        <dbReference type="EMBL" id="KAF3967641.1"/>
    </source>
</evidence>
<keyword evidence="5" id="KW-0276">Fatty acid metabolism</keyword>
<feature type="domain" description="AMP-binding enzyme C-terminal" evidence="9">
    <location>
        <begin position="284"/>
        <end position="359"/>
    </location>
</feature>
<dbReference type="InterPro" id="IPR045851">
    <property type="entry name" value="AMP-bd_C_sf"/>
</dbReference>
<reference evidence="10" key="1">
    <citation type="submission" date="2020-03" db="EMBL/GenBank/DDBJ databases">
        <title>Castanea mollissima Vanexum genome sequencing.</title>
        <authorList>
            <person name="Staton M."/>
        </authorList>
    </citation>
    <scope>NUCLEOTIDE SEQUENCE</scope>
    <source>
        <tissue evidence="10">Leaf</tissue>
    </source>
</reference>
<dbReference type="PANTHER" id="PTHR43859">
    <property type="entry name" value="ACYL-ACTIVATING ENZYME"/>
    <property type="match status" value="1"/>
</dbReference>
<comment type="similarity">
    <text evidence="2">Belongs to the ATP-dependent AMP-binding enzyme family.</text>
</comment>
<dbReference type="GO" id="GO:0005829">
    <property type="term" value="C:cytosol"/>
    <property type="evidence" value="ECO:0007669"/>
    <property type="project" value="UniProtKB-SubCell"/>
</dbReference>
<feature type="domain" description="AMP-dependent synthetase/ligase" evidence="8">
    <location>
        <begin position="40"/>
        <end position="162"/>
    </location>
</feature>
<dbReference type="SUPFAM" id="SSF56801">
    <property type="entry name" value="Acetyl-CoA synthetase-like"/>
    <property type="match status" value="1"/>
</dbReference>
<keyword evidence="6" id="KW-0067">ATP-binding</keyword>
<dbReference type="InterPro" id="IPR020845">
    <property type="entry name" value="AMP-binding_CS"/>
</dbReference>
<keyword evidence="7" id="KW-0443">Lipid metabolism</keyword>
<evidence type="ECO:0000256" key="4">
    <source>
        <dbReference type="ARBA" id="ARBA00022741"/>
    </source>
</evidence>